<dbReference type="InterPro" id="IPR035089">
    <property type="entry name" value="Phage_sheath_subtilisin"/>
</dbReference>
<dbReference type="RefSeq" id="WP_343337280.1">
    <property type="nucleotide sequence ID" value="NZ_CP154622.1"/>
</dbReference>
<keyword evidence="5" id="KW-1185">Reference proteome</keyword>
<evidence type="ECO:0008006" key="6">
    <source>
        <dbReference type="Google" id="ProtNLM"/>
    </source>
</evidence>
<gene>
    <name evidence="4" type="ORF">TPELB_23520</name>
</gene>
<evidence type="ECO:0000313" key="4">
    <source>
        <dbReference type="EMBL" id="XAM42039.1"/>
    </source>
</evidence>
<dbReference type="Pfam" id="PF04984">
    <property type="entry name" value="Phage_sheath_1"/>
    <property type="match status" value="1"/>
</dbReference>
<sequence>MGLPEINIVFQSLAITAIERSQRGTVVLIVEDDTATENTYTFNKISEVDKTKFTSKVYDYLELVFKGSPNKLIVEIINTSNGRTLQSVLKDLINKKFNYMAIPGIESSESTTVTTWIKECRKDGKVFKAVLPNTVADYEGIVNFATTGIKVGQKTYTTEEYCARIAGILAGLPVTRSSTYYVLEEVDEITEHDDPNADIDAGKLILINDGVKIKIGRGVNSLTTVEEPKSKAFKKIKILESMDIIYEDIKTTFEDEYIGKVTNSYDNKIIFLSAVNAYFRGLQKDGVLEPNSEALAELDLTAQEKYLTENQVDITELSEQELKEANTGSKVFFKASVTPLDAMEDLDFNIYI</sequence>
<dbReference type="EMBL" id="CP154622">
    <property type="protein sequence ID" value="XAM42039.1"/>
    <property type="molecule type" value="Genomic_DNA"/>
</dbReference>
<organism evidence="4 5">
    <name type="scientific">Terrisporobacter petrolearius</name>
    <dbReference type="NCBI Taxonomy" id="1460447"/>
    <lineage>
        <taxon>Bacteria</taxon>
        <taxon>Bacillati</taxon>
        <taxon>Bacillota</taxon>
        <taxon>Clostridia</taxon>
        <taxon>Peptostreptococcales</taxon>
        <taxon>Peptostreptococcaceae</taxon>
        <taxon>Terrisporobacter</taxon>
    </lineage>
</organism>
<dbReference type="Proteomes" id="UP001477947">
    <property type="component" value="Chromosome"/>
</dbReference>
<dbReference type="Pfam" id="PF17482">
    <property type="entry name" value="Phage_sheath_1C"/>
    <property type="match status" value="1"/>
</dbReference>
<dbReference type="Gene3D" id="3.40.50.11790">
    <property type="match status" value="1"/>
</dbReference>
<dbReference type="Gene3D" id="3.30.360.90">
    <property type="match status" value="1"/>
</dbReference>
<comment type="similarity">
    <text evidence="1">Belongs to the myoviridae tail sheath protein family.</text>
</comment>
<accession>A0ABZ3FGC3</accession>
<dbReference type="Gene3D" id="3.30.1370.220">
    <property type="match status" value="1"/>
</dbReference>
<protein>
    <recommendedName>
        <fullName evidence="6">Phage tail sheath protein</fullName>
    </recommendedName>
</protein>
<reference evidence="4 5" key="1">
    <citation type="submission" date="2024-04" db="EMBL/GenBank/DDBJ databases">
        <title>Isolation and characterization of novel acetogenic strains of the genera Terrisporobacter and Acetoanaerobium.</title>
        <authorList>
            <person name="Boeer T."/>
            <person name="Schueler M.A."/>
            <person name="Lueschen A."/>
            <person name="Eysell L."/>
            <person name="Droege J."/>
            <person name="Heinemann M."/>
            <person name="Engelhardt L."/>
            <person name="Basen M."/>
            <person name="Daniel R."/>
        </authorList>
    </citation>
    <scope>NUCLEOTIDE SEQUENCE [LARGE SCALE GENOMIC DNA]</scope>
    <source>
        <strain evidence="4 5">ELB</strain>
    </source>
</reference>
<feature type="domain" description="Tail sheath protein subtilisin-like" evidence="2">
    <location>
        <begin position="86"/>
        <end position="206"/>
    </location>
</feature>
<evidence type="ECO:0000259" key="2">
    <source>
        <dbReference type="Pfam" id="PF04984"/>
    </source>
</evidence>
<name>A0ABZ3FGC3_9FIRM</name>
<evidence type="ECO:0000313" key="5">
    <source>
        <dbReference type="Proteomes" id="UP001477947"/>
    </source>
</evidence>
<evidence type="ECO:0000259" key="3">
    <source>
        <dbReference type="Pfam" id="PF17482"/>
    </source>
</evidence>
<feature type="domain" description="Tail sheath protein C-terminal" evidence="3">
    <location>
        <begin position="229"/>
        <end position="352"/>
    </location>
</feature>
<evidence type="ECO:0000256" key="1">
    <source>
        <dbReference type="ARBA" id="ARBA00008005"/>
    </source>
</evidence>
<proteinExistence type="inferred from homology"/>
<dbReference type="InterPro" id="IPR020287">
    <property type="entry name" value="Tail_sheath_C"/>
</dbReference>